<name>A0A7J7JNY7_BUGNE</name>
<evidence type="ECO:0000313" key="3">
    <source>
        <dbReference type="Proteomes" id="UP000593567"/>
    </source>
</evidence>
<proteinExistence type="predicted"/>
<keyword evidence="3" id="KW-1185">Reference proteome</keyword>
<dbReference type="Proteomes" id="UP000593567">
    <property type="component" value="Unassembled WGS sequence"/>
</dbReference>
<comment type="caution">
    <text evidence="2">The sequence shown here is derived from an EMBL/GenBank/DDBJ whole genome shotgun (WGS) entry which is preliminary data.</text>
</comment>
<dbReference type="AlphaFoldDB" id="A0A7J7JNY7"/>
<dbReference type="EMBL" id="VXIV02002102">
    <property type="protein sequence ID" value="KAF6027371.1"/>
    <property type="molecule type" value="Genomic_DNA"/>
</dbReference>
<feature type="region of interest" description="Disordered" evidence="1">
    <location>
        <begin position="46"/>
        <end position="76"/>
    </location>
</feature>
<feature type="compositionally biased region" description="Polar residues" evidence="1">
    <location>
        <begin position="50"/>
        <end position="69"/>
    </location>
</feature>
<evidence type="ECO:0000256" key="1">
    <source>
        <dbReference type="SAM" id="MobiDB-lite"/>
    </source>
</evidence>
<accession>A0A7J7JNY7</accession>
<organism evidence="2 3">
    <name type="scientific">Bugula neritina</name>
    <name type="common">Brown bryozoan</name>
    <name type="synonym">Sertularia neritina</name>
    <dbReference type="NCBI Taxonomy" id="10212"/>
    <lineage>
        <taxon>Eukaryota</taxon>
        <taxon>Metazoa</taxon>
        <taxon>Spiralia</taxon>
        <taxon>Lophotrochozoa</taxon>
        <taxon>Bryozoa</taxon>
        <taxon>Gymnolaemata</taxon>
        <taxon>Cheilostomatida</taxon>
        <taxon>Flustrina</taxon>
        <taxon>Buguloidea</taxon>
        <taxon>Bugulidae</taxon>
        <taxon>Bugula</taxon>
    </lineage>
</organism>
<reference evidence="2" key="1">
    <citation type="submission" date="2020-06" db="EMBL/GenBank/DDBJ databases">
        <title>Draft genome of Bugula neritina, a colonial animal packing powerful symbionts and potential medicines.</title>
        <authorList>
            <person name="Rayko M."/>
        </authorList>
    </citation>
    <scope>NUCLEOTIDE SEQUENCE [LARGE SCALE GENOMIC DNA]</scope>
    <source>
        <strain evidence="2">Kwan_BN1</strain>
    </source>
</reference>
<protein>
    <submittedName>
        <fullName evidence="2">Uncharacterized protein</fullName>
    </submittedName>
</protein>
<sequence>MAIIIVAVTTTGCHKWQCAIAIPYTIDIAVCHCNTVDIMASAGMPKEYNDSSGQTGKKCTQLKESSQKPSKLMTDL</sequence>
<evidence type="ECO:0000313" key="2">
    <source>
        <dbReference type="EMBL" id="KAF6027371.1"/>
    </source>
</evidence>
<gene>
    <name evidence="2" type="ORF">EB796_014327</name>
</gene>